<evidence type="ECO:0000256" key="2">
    <source>
        <dbReference type="SAM" id="MobiDB-lite"/>
    </source>
</evidence>
<dbReference type="EMBL" id="JAVRBK010000007">
    <property type="protein sequence ID" value="KAK5640732.1"/>
    <property type="molecule type" value="Genomic_DNA"/>
</dbReference>
<dbReference type="AlphaFoldDB" id="A0AAN7ZFP7"/>
<evidence type="ECO:0000313" key="3">
    <source>
        <dbReference type="EMBL" id="KAK5640732.1"/>
    </source>
</evidence>
<feature type="compositionally biased region" description="Polar residues" evidence="2">
    <location>
        <begin position="12"/>
        <end position="25"/>
    </location>
</feature>
<organism evidence="3 4">
    <name type="scientific">Pyrocoelia pectoralis</name>
    <dbReference type="NCBI Taxonomy" id="417401"/>
    <lineage>
        <taxon>Eukaryota</taxon>
        <taxon>Metazoa</taxon>
        <taxon>Ecdysozoa</taxon>
        <taxon>Arthropoda</taxon>
        <taxon>Hexapoda</taxon>
        <taxon>Insecta</taxon>
        <taxon>Pterygota</taxon>
        <taxon>Neoptera</taxon>
        <taxon>Endopterygota</taxon>
        <taxon>Coleoptera</taxon>
        <taxon>Polyphaga</taxon>
        <taxon>Elateriformia</taxon>
        <taxon>Elateroidea</taxon>
        <taxon>Lampyridae</taxon>
        <taxon>Lampyrinae</taxon>
        <taxon>Pyrocoelia</taxon>
    </lineage>
</organism>
<evidence type="ECO:0000256" key="1">
    <source>
        <dbReference type="SAM" id="Coils"/>
    </source>
</evidence>
<comment type="caution">
    <text evidence="3">The sequence shown here is derived from an EMBL/GenBank/DDBJ whole genome shotgun (WGS) entry which is preliminary data.</text>
</comment>
<feature type="coiled-coil region" evidence="1">
    <location>
        <begin position="92"/>
        <end position="119"/>
    </location>
</feature>
<feature type="coiled-coil region" evidence="1">
    <location>
        <begin position="372"/>
        <end position="426"/>
    </location>
</feature>
<reference evidence="3 4" key="1">
    <citation type="journal article" date="2024" name="Insects">
        <title>An Improved Chromosome-Level Genome Assembly of the Firefly Pyrocoelia pectoralis.</title>
        <authorList>
            <person name="Fu X."/>
            <person name="Meyer-Rochow V.B."/>
            <person name="Ballantyne L."/>
            <person name="Zhu X."/>
        </authorList>
    </citation>
    <scope>NUCLEOTIDE SEQUENCE [LARGE SCALE GENOMIC DNA]</scope>
    <source>
        <strain evidence="3">XCY_ONT2</strain>
    </source>
</reference>
<keyword evidence="1" id="KW-0175">Coiled coil</keyword>
<protein>
    <submittedName>
        <fullName evidence="3">Uncharacterized protein</fullName>
    </submittedName>
</protein>
<keyword evidence="4" id="KW-1185">Reference proteome</keyword>
<proteinExistence type="predicted"/>
<name>A0AAN7ZFP7_9COLE</name>
<sequence length="446" mass="51611">MGLAQSREPQLRRNSFSQANRNSGKSSKRDELQTKFEAIDNVKTEIDLFGGNRQSERYSQIQQILTTISKDFQETKTTSSKQKTRNKCDEALGEIQNCLKRLENRVEFNEQTLDSAAVESHSFIQSFTPRQQGDDNELAKTLNRLHQELLKLEHDIRLNLERNDQNNLKLFEKKIQLLYKDLEMIAVDYQTPLGEQKLDIANKLDKCSNQLKKAHEDTHKTKAIREPPQITDASTKPIETLSCIEESALKLERDIKLCIELDDHNQLKLLKKKIQLLYTDLEMIVVDNHTPLSEKKAAIGKKLIKYNNQIRKSKRTSLQTMENIDKKLEQLGGEALMFNGTRSDGKYKSLQQELESYWSMVYPLECISSEERNKKEHLVAKIKNTLEELSNRAEESQRQFESLGKLNEQANRIKQLQENAVGFRGRSSDQTYVSVDQAVTRKCGWF</sequence>
<evidence type="ECO:0000313" key="4">
    <source>
        <dbReference type="Proteomes" id="UP001329430"/>
    </source>
</evidence>
<dbReference type="Proteomes" id="UP001329430">
    <property type="component" value="Chromosome 7"/>
</dbReference>
<feature type="region of interest" description="Disordered" evidence="2">
    <location>
        <begin position="1"/>
        <end position="33"/>
    </location>
</feature>
<accession>A0AAN7ZFP7</accession>
<gene>
    <name evidence="3" type="ORF">RI129_009279</name>
</gene>